<name>A0A087T6L1_STEMI</name>
<feature type="transmembrane region" description="Helical" evidence="1">
    <location>
        <begin position="43"/>
        <end position="65"/>
    </location>
</feature>
<evidence type="ECO:0000313" key="2">
    <source>
        <dbReference type="EMBL" id="KFM60750.1"/>
    </source>
</evidence>
<feature type="non-terminal residue" evidence="2">
    <location>
        <position position="1"/>
    </location>
</feature>
<dbReference type="Proteomes" id="UP000054359">
    <property type="component" value="Unassembled WGS sequence"/>
</dbReference>
<protein>
    <submittedName>
        <fullName evidence="2">Uncharacterized protein</fullName>
    </submittedName>
</protein>
<proteinExistence type="predicted"/>
<evidence type="ECO:0000256" key="1">
    <source>
        <dbReference type="SAM" id="Phobius"/>
    </source>
</evidence>
<feature type="non-terminal residue" evidence="2">
    <location>
        <position position="69"/>
    </location>
</feature>
<reference evidence="2 3" key="1">
    <citation type="submission" date="2013-11" db="EMBL/GenBank/DDBJ databases">
        <title>Genome sequencing of Stegodyphus mimosarum.</title>
        <authorList>
            <person name="Bechsgaard J."/>
        </authorList>
    </citation>
    <scope>NUCLEOTIDE SEQUENCE [LARGE SCALE GENOMIC DNA]</scope>
</reference>
<organism evidence="2 3">
    <name type="scientific">Stegodyphus mimosarum</name>
    <name type="common">African social velvet spider</name>
    <dbReference type="NCBI Taxonomy" id="407821"/>
    <lineage>
        <taxon>Eukaryota</taxon>
        <taxon>Metazoa</taxon>
        <taxon>Ecdysozoa</taxon>
        <taxon>Arthropoda</taxon>
        <taxon>Chelicerata</taxon>
        <taxon>Arachnida</taxon>
        <taxon>Araneae</taxon>
        <taxon>Araneomorphae</taxon>
        <taxon>Entelegynae</taxon>
        <taxon>Eresoidea</taxon>
        <taxon>Eresidae</taxon>
        <taxon>Stegodyphus</taxon>
    </lineage>
</organism>
<keyword evidence="1" id="KW-0472">Membrane</keyword>
<dbReference type="AlphaFoldDB" id="A0A087T6L1"/>
<keyword evidence="3" id="KW-1185">Reference proteome</keyword>
<gene>
    <name evidence="2" type="ORF">X975_17891</name>
</gene>
<sequence>LYACRSYQLKKCIAFLREQNRKSLAVLIFYTFKRTEEIMGWRISVNTLWIFMLYFVIVACIIHYADAAP</sequence>
<keyword evidence="1" id="KW-0812">Transmembrane</keyword>
<dbReference type="EMBL" id="KK113668">
    <property type="protein sequence ID" value="KFM60750.1"/>
    <property type="molecule type" value="Genomic_DNA"/>
</dbReference>
<evidence type="ECO:0000313" key="3">
    <source>
        <dbReference type="Proteomes" id="UP000054359"/>
    </source>
</evidence>
<keyword evidence="1" id="KW-1133">Transmembrane helix</keyword>
<accession>A0A087T6L1</accession>